<dbReference type="Pfam" id="PF01063">
    <property type="entry name" value="Aminotran_4"/>
    <property type="match status" value="1"/>
</dbReference>
<name>A0AAE0FY87_9CHLO</name>
<dbReference type="SUPFAM" id="SSF56752">
    <property type="entry name" value="D-aminoacid aminotransferase-like PLP-dependent enzymes"/>
    <property type="match status" value="1"/>
</dbReference>
<dbReference type="InterPro" id="IPR043132">
    <property type="entry name" value="BCAT-like_C"/>
</dbReference>
<sequence length="343" mass="37989">MSPGAPTPAQFLREAPRGPYTAMRTFRRSGIVDWPSHLGRLHSSCREMAQEYPTIFPDTCPTRSEIHKALWPSLKEALRNTVHLSPIKCPNPEDSVPEGYQNELLVTIILCPPAAPRQITMNQVPGNSGNSFLSEASRLLSLSNGCCPHVDSWHIYLHMQELYPPSWLIPVDVLVEGGGRKLARSKDSYWAQERLPLERLKGDSFAEVILSKGDGGLLEGLVSNLFIVLGPDTEGTAANSDNKSLPRIQTAEEGVLEGTMRAAVIRACHECGYTIEYKRPHARDEPLWQEAFLCGTGRLVQPIGKMQWEGGRVIELKSSPGEVTRKVANVVAFQLRNFITSVL</sequence>
<comment type="caution">
    <text evidence="1">The sequence shown here is derived from an EMBL/GenBank/DDBJ whole genome shotgun (WGS) entry which is preliminary data.</text>
</comment>
<evidence type="ECO:0008006" key="3">
    <source>
        <dbReference type="Google" id="ProtNLM"/>
    </source>
</evidence>
<evidence type="ECO:0000313" key="2">
    <source>
        <dbReference type="Proteomes" id="UP001190700"/>
    </source>
</evidence>
<keyword evidence="2" id="KW-1185">Reference proteome</keyword>
<dbReference type="AlphaFoldDB" id="A0AAE0FY87"/>
<dbReference type="GO" id="GO:0003824">
    <property type="term" value="F:catalytic activity"/>
    <property type="evidence" value="ECO:0007669"/>
    <property type="project" value="InterPro"/>
</dbReference>
<protein>
    <recommendedName>
        <fullName evidence="3">Aminotransferase</fullName>
    </recommendedName>
</protein>
<dbReference type="Gene3D" id="3.20.10.10">
    <property type="entry name" value="D-amino Acid Aminotransferase, subunit A, domain 2"/>
    <property type="match status" value="1"/>
</dbReference>
<accession>A0AAE0FY87</accession>
<dbReference type="InterPro" id="IPR036038">
    <property type="entry name" value="Aminotransferase-like"/>
</dbReference>
<dbReference type="InterPro" id="IPR001544">
    <property type="entry name" value="Aminotrans_IV"/>
</dbReference>
<proteinExistence type="predicted"/>
<dbReference type="EMBL" id="LGRX02012042">
    <property type="protein sequence ID" value="KAK3268059.1"/>
    <property type="molecule type" value="Genomic_DNA"/>
</dbReference>
<gene>
    <name evidence="1" type="ORF">CYMTET_23415</name>
</gene>
<dbReference type="PANTHER" id="PTHR47703">
    <property type="entry name" value="D-AMINOACID AMINOTRANSFERASE-LIKE PLP-DEPENDENT ENZYMES SUPERFAMILY PROTEIN"/>
    <property type="match status" value="1"/>
</dbReference>
<dbReference type="PANTHER" id="PTHR47703:SF2">
    <property type="entry name" value="D-AMINOACID AMINOTRANSFERASE-LIKE PLP-DEPENDENT ENZYMES SUPERFAMILY PROTEIN"/>
    <property type="match status" value="1"/>
</dbReference>
<dbReference type="Proteomes" id="UP001190700">
    <property type="component" value="Unassembled WGS sequence"/>
</dbReference>
<evidence type="ECO:0000313" key="1">
    <source>
        <dbReference type="EMBL" id="KAK3268059.1"/>
    </source>
</evidence>
<organism evidence="1 2">
    <name type="scientific">Cymbomonas tetramitiformis</name>
    <dbReference type="NCBI Taxonomy" id="36881"/>
    <lineage>
        <taxon>Eukaryota</taxon>
        <taxon>Viridiplantae</taxon>
        <taxon>Chlorophyta</taxon>
        <taxon>Pyramimonadophyceae</taxon>
        <taxon>Pyramimonadales</taxon>
        <taxon>Pyramimonadaceae</taxon>
        <taxon>Cymbomonas</taxon>
    </lineage>
</organism>
<reference evidence="1 2" key="1">
    <citation type="journal article" date="2015" name="Genome Biol. Evol.">
        <title>Comparative Genomics of a Bacterivorous Green Alga Reveals Evolutionary Causalities and Consequences of Phago-Mixotrophic Mode of Nutrition.</title>
        <authorList>
            <person name="Burns J.A."/>
            <person name="Paasch A."/>
            <person name="Narechania A."/>
            <person name="Kim E."/>
        </authorList>
    </citation>
    <scope>NUCLEOTIDE SEQUENCE [LARGE SCALE GENOMIC DNA]</scope>
    <source>
        <strain evidence="1 2">PLY_AMNH</strain>
    </source>
</reference>